<evidence type="ECO:0000256" key="2">
    <source>
        <dbReference type="ARBA" id="ARBA00022448"/>
    </source>
</evidence>
<dbReference type="STRING" id="521011.Mpal_2332"/>
<comment type="caution">
    <text evidence="10">Lacks conserved residue(s) required for the propagation of feature annotation.</text>
</comment>
<dbReference type="GO" id="GO:0005886">
    <property type="term" value="C:plasma membrane"/>
    <property type="evidence" value="ECO:0007669"/>
    <property type="project" value="UniProtKB-SubCell"/>
</dbReference>
<feature type="transmembrane region" description="Helical" evidence="10">
    <location>
        <begin position="73"/>
        <end position="93"/>
    </location>
</feature>
<organism evidence="11 12">
    <name type="scientific">Methanosphaerula palustris (strain ATCC BAA-1556 / DSM 19958 / E1-9c)</name>
    <dbReference type="NCBI Taxonomy" id="521011"/>
    <lineage>
        <taxon>Archaea</taxon>
        <taxon>Methanobacteriati</taxon>
        <taxon>Methanobacteriota</taxon>
        <taxon>Stenosarchaea group</taxon>
        <taxon>Methanomicrobia</taxon>
        <taxon>Methanomicrobiales</taxon>
        <taxon>Methanoregulaceae</taxon>
        <taxon>Methanosphaerula</taxon>
    </lineage>
</organism>
<evidence type="ECO:0000256" key="5">
    <source>
        <dbReference type="ARBA" id="ARBA00022692"/>
    </source>
</evidence>
<dbReference type="InterPro" id="IPR003705">
    <property type="entry name" value="CbiN"/>
</dbReference>
<protein>
    <recommendedName>
        <fullName evidence="10">Cobalt transport protein CbiN</fullName>
    </recommendedName>
    <alternativeName>
        <fullName evidence="10">Energy-coupling factor transporter probable substrate-capture protein CbiN</fullName>
        <shortName evidence="10">ECF transporter S component CbiN</shortName>
    </alternativeName>
</protein>
<dbReference type="GO" id="GO:0009236">
    <property type="term" value="P:cobalamin biosynthetic process"/>
    <property type="evidence" value="ECO:0007669"/>
    <property type="project" value="UniProtKB-UniRule"/>
</dbReference>
<comment type="similarity">
    <text evidence="10">Belongs to the CbiN family.</text>
</comment>
<comment type="subcellular location">
    <subcellularLocation>
        <location evidence="10">Cell membrane</location>
        <topology evidence="10">Multi-pass membrane protein</topology>
    </subcellularLocation>
</comment>
<evidence type="ECO:0000256" key="9">
    <source>
        <dbReference type="ARBA" id="ARBA00023285"/>
    </source>
</evidence>
<dbReference type="AlphaFoldDB" id="B8GEB6"/>
<dbReference type="UniPathway" id="UPA00148"/>
<proteinExistence type="inferred from homology"/>
<keyword evidence="4 10" id="KW-0169">Cobalamin biosynthesis</keyword>
<keyword evidence="5 10" id="KW-0812">Transmembrane</keyword>
<keyword evidence="6 10" id="KW-1133">Transmembrane helix</keyword>
<evidence type="ECO:0000256" key="3">
    <source>
        <dbReference type="ARBA" id="ARBA00022475"/>
    </source>
</evidence>
<dbReference type="EMBL" id="CP001338">
    <property type="protein sequence ID" value="ACL17617.1"/>
    <property type="molecule type" value="Genomic_DNA"/>
</dbReference>
<evidence type="ECO:0000313" key="12">
    <source>
        <dbReference type="Proteomes" id="UP000002457"/>
    </source>
</evidence>
<dbReference type="RefSeq" id="WP_012618936.1">
    <property type="nucleotide sequence ID" value="NC_011832.1"/>
</dbReference>
<reference evidence="11 12" key="1">
    <citation type="journal article" date="2015" name="Genome Announc.">
        <title>Complete Genome Sequence of Methanosphaerula palustris E1-9CT, a Hydrogenotrophic Methanogen Isolated from a Minerotrophic Fen Peatland.</title>
        <authorList>
            <person name="Cadillo-Quiroz H."/>
            <person name="Browne P."/>
            <person name="Kyrpides N."/>
            <person name="Woyke T."/>
            <person name="Goodwin L."/>
            <person name="Detter C."/>
            <person name="Yavitt J.B."/>
            <person name="Zinder S.H."/>
        </authorList>
    </citation>
    <scope>NUCLEOTIDE SEQUENCE [LARGE SCALE GENOMIC DNA]</scope>
    <source>
        <strain evidence="12">ATCC BAA-1556 / DSM 19958 / E1-9c</strain>
    </source>
</reference>
<evidence type="ECO:0000256" key="4">
    <source>
        <dbReference type="ARBA" id="ARBA00022573"/>
    </source>
</evidence>
<evidence type="ECO:0000256" key="1">
    <source>
        <dbReference type="ARBA" id="ARBA00022426"/>
    </source>
</evidence>
<gene>
    <name evidence="10" type="primary">cbiN</name>
    <name evidence="11" type="ordered locus">Mpal_2332</name>
</gene>
<evidence type="ECO:0000256" key="10">
    <source>
        <dbReference type="HAMAP-Rule" id="MF_00330"/>
    </source>
</evidence>
<dbReference type="KEGG" id="mpl:Mpal_2332"/>
<evidence type="ECO:0000256" key="6">
    <source>
        <dbReference type="ARBA" id="ARBA00022989"/>
    </source>
</evidence>
<comment type="subunit">
    <text evidence="10">Forms an energy-coupling factor (ECF) transporter complex composed of an ATP-binding protein (A component, CbiO), a transmembrane protein (T component, CbiQ) and 2 possible substrate-capture proteins (S components, CbiM and CbiN) of unknown stoichimetry.</text>
</comment>
<keyword evidence="1 10" id="KW-0171">Cobalt transport</keyword>
<dbReference type="GeneID" id="7272053"/>
<name>B8GEB6_METPE</name>
<keyword evidence="7 10" id="KW-0406">Ion transport</keyword>
<dbReference type="PANTHER" id="PTHR38662:SF1">
    <property type="entry name" value="COBALT TRANSPORT PROTEIN CBIN"/>
    <property type="match status" value="1"/>
</dbReference>
<keyword evidence="2 10" id="KW-0813">Transport</keyword>
<dbReference type="OrthoDB" id="187156at2157"/>
<evidence type="ECO:0000256" key="7">
    <source>
        <dbReference type="ARBA" id="ARBA00023065"/>
    </source>
</evidence>
<keyword evidence="9 10" id="KW-0170">Cobalt</keyword>
<sequence length="101" mass="10851" precursor="true">MFKRKLEVFTLITLIAFVGLFIITSSGGTHEFTGSDDVGSDMIANLTGHSVDSFKPLIPQYVPPSGEIESSLFALQATFGGLVVGLVLGYWLGQRRSSPTL</sequence>
<dbReference type="GO" id="GO:0015087">
    <property type="term" value="F:cobalt ion transmembrane transporter activity"/>
    <property type="evidence" value="ECO:0007669"/>
    <property type="project" value="UniProtKB-UniRule"/>
</dbReference>
<keyword evidence="12" id="KW-1185">Reference proteome</keyword>
<evidence type="ECO:0000313" key="11">
    <source>
        <dbReference type="EMBL" id="ACL17617.1"/>
    </source>
</evidence>
<evidence type="ECO:0000256" key="8">
    <source>
        <dbReference type="ARBA" id="ARBA00023136"/>
    </source>
</evidence>
<comment type="function">
    <text evidence="10">Part of the energy-coupling factor (ECF) transporter complex CbiMNOQ involved in cobalt import.</text>
</comment>
<dbReference type="Proteomes" id="UP000002457">
    <property type="component" value="Chromosome"/>
</dbReference>
<dbReference type="HAMAP" id="MF_00330">
    <property type="entry name" value="CbiN"/>
    <property type="match status" value="1"/>
</dbReference>
<dbReference type="Pfam" id="PF02553">
    <property type="entry name" value="CbiN"/>
    <property type="match status" value="1"/>
</dbReference>
<dbReference type="eggNOG" id="arCOG04384">
    <property type="taxonomic scope" value="Archaea"/>
</dbReference>
<dbReference type="PANTHER" id="PTHR38662">
    <property type="entry name" value="COBALT TRANSPORT PROTEIN CBIN"/>
    <property type="match status" value="1"/>
</dbReference>
<keyword evidence="3 10" id="KW-1003">Cell membrane</keyword>
<accession>B8GEB6</accession>
<dbReference type="HOGENOM" id="CLU_136197_2_0_2"/>
<comment type="pathway">
    <text evidence="10">Cofactor biosynthesis; adenosylcobalamin biosynthesis.</text>
</comment>
<keyword evidence="8 10" id="KW-0472">Membrane</keyword>